<dbReference type="GO" id="GO:0006120">
    <property type="term" value="P:mitochondrial electron transport, NADH to ubiquinone"/>
    <property type="evidence" value="ECO:0007669"/>
    <property type="project" value="TreeGrafter"/>
</dbReference>
<name>A0A9P0MXQ6_SPOLI</name>
<accession>A0A9P0MXQ6</accession>
<feature type="domain" description="Zinc finger CHCC-type" evidence="1">
    <location>
        <begin position="72"/>
        <end position="107"/>
    </location>
</feature>
<keyword evidence="3" id="KW-1185">Reference proteome</keyword>
<dbReference type="InterPro" id="IPR019401">
    <property type="entry name" value="Znf_CHCC"/>
</dbReference>
<reference evidence="2" key="1">
    <citation type="submission" date="2022-02" db="EMBL/GenBank/DDBJ databases">
        <authorList>
            <person name="King R."/>
        </authorList>
    </citation>
    <scope>NUCLEOTIDE SEQUENCE</scope>
</reference>
<organism evidence="2 3">
    <name type="scientific">Spodoptera littoralis</name>
    <name type="common">Egyptian cotton leafworm</name>
    <dbReference type="NCBI Taxonomy" id="7109"/>
    <lineage>
        <taxon>Eukaryota</taxon>
        <taxon>Metazoa</taxon>
        <taxon>Ecdysozoa</taxon>
        <taxon>Arthropoda</taxon>
        <taxon>Hexapoda</taxon>
        <taxon>Insecta</taxon>
        <taxon>Pterygota</taxon>
        <taxon>Neoptera</taxon>
        <taxon>Endopterygota</taxon>
        <taxon>Lepidoptera</taxon>
        <taxon>Glossata</taxon>
        <taxon>Ditrysia</taxon>
        <taxon>Noctuoidea</taxon>
        <taxon>Noctuidae</taxon>
        <taxon>Amphipyrinae</taxon>
        <taxon>Spodoptera</taxon>
    </lineage>
</organism>
<dbReference type="Gene3D" id="2.60.260.40">
    <property type="entry name" value="q5lls5 like domains"/>
    <property type="match status" value="1"/>
</dbReference>
<evidence type="ECO:0000313" key="3">
    <source>
        <dbReference type="Proteomes" id="UP001153321"/>
    </source>
</evidence>
<dbReference type="Pfam" id="PF10276">
    <property type="entry name" value="zf-CHCC"/>
    <property type="match status" value="1"/>
</dbReference>
<protein>
    <recommendedName>
        <fullName evidence="1">Zinc finger CHCC-type domain-containing protein</fullName>
    </recommendedName>
</protein>
<dbReference type="PANTHER" id="PTHR13156:SF0">
    <property type="entry name" value="NADH DEHYDROGENASE [UBIQUINONE] IRON-SULFUR PROTEIN 6, MITOCHONDRIAL"/>
    <property type="match status" value="1"/>
</dbReference>
<dbReference type="Proteomes" id="UP001153321">
    <property type="component" value="Chromosome 10"/>
</dbReference>
<dbReference type="PANTHER" id="PTHR13156">
    <property type="entry name" value="NADH-UBIQUINONE OXIDOREDUCTASE 13 KD-A SUBUNIT"/>
    <property type="match status" value="1"/>
</dbReference>
<evidence type="ECO:0000313" key="2">
    <source>
        <dbReference type="EMBL" id="CAH1635117.1"/>
    </source>
</evidence>
<dbReference type="GO" id="GO:0005739">
    <property type="term" value="C:mitochondrion"/>
    <property type="evidence" value="ECO:0007669"/>
    <property type="project" value="GOC"/>
</dbReference>
<sequence length="123" mass="14005">MQRNLIRIVFQNTKQFNVRYMATKADDVVTHTGQKWDCRDYRMCRFMHSPKLVNPNWPVKLVAAIPPKKISGRIVWCDGGSGAEGHPRVYINLDKPGPQYCMYCSAGFVKAGNEEPSTNLICK</sequence>
<gene>
    <name evidence="2" type="ORF">SPLIT_LOCUS479</name>
</gene>
<evidence type="ECO:0000259" key="1">
    <source>
        <dbReference type="Pfam" id="PF10276"/>
    </source>
</evidence>
<dbReference type="AlphaFoldDB" id="A0A9P0MXQ6"/>
<dbReference type="EMBL" id="LR824541">
    <property type="protein sequence ID" value="CAH1635117.1"/>
    <property type="molecule type" value="Genomic_DNA"/>
</dbReference>
<proteinExistence type="predicted"/>